<proteinExistence type="predicted"/>
<evidence type="ECO:0000313" key="2">
    <source>
        <dbReference type="Proteomes" id="UP001056120"/>
    </source>
</evidence>
<dbReference type="Proteomes" id="UP001056120">
    <property type="component" value="Linkage Group LG01"/>
</dbReference>
<protein>
    <submittedName>
        <fullName evidence="1">Uncharacterized protein</fullName>
    </submittedName>
</protein>
<gene>
    <name evidence="1" type="ORF">L1987_03541</name>
</gene>
<keyword evidence="2" id="KW-1185">Reference proteome</keyword>
<reference evidence="1 2" key="2">
    <citation type="journal article" date="2022" name="Mol. Ecol. Resour.">
        <title>The genomes of chicory, endive, great burdock and yacon provide insights into Asteraceae paleo-polyploidization history and plant inulin production.</title>
        <authorList>
            <person name="Fan W."/>
            <person name="Wang S."/>
            <person name="Wang H."/>
            <person name="Wang A."/>
            <person name="Jiang F."/>
            <person name="Liu H."/>
            <person name="Zhao H."/>
            <person name="Xu D."/>
            <person name="Zhang Y."/>
        </authorList>
    </citation>
    <scope>NUCLEOTIDE SEQUENCE [LARGE SCALE GENOMIC DNA]</scope>
    <source>
        <strain evidence="2">cv. Yunnan</strain>
        <tissue evidence="1">Leaves</tissue>
    </source>
</reference>
<name>A0ACB9KAY4_9ASTR</name>
<reference evidence="2" key="1">
    <citation type="journal article" date="2022" name="Mol. Ecol. Resour.">
        <title>The genomes of chicory, endive, great burdock and yacon provide insights into Asteraceae palaeo-polyploidization history and plant inulin production.</title>
        <authorList>
            <person name="Fan W."/>
            <person name="Wang S."/>
            <person name="Wang H."/>
            <person name="Wang A."/>
            <person name="Jiang F."/>
            <person name="Liu H."/>
            <person name="Zhao H."/>
            <person name="Xu D."/>
            <person name="Zhang Y."/>
        </authorList>
    </citation>
    <scope>NUCLEOTIDE SEQUENCE [LARGE SCALE GENOMIC DNA]</scope>
    <source>
        <strain evidence="2">cv. Yunnan</strain>
    </source>
</reference>
<accession>A0ACB9KAY4</accession>
<dbReference type="EMBL" id="CM042018">
    <property type="protein sequence ID" value="KAI3829417.1"/>
    <property type="molecule type" value="Genomic_DNA"/>
</dbReference>
<evidence type="ECO:0000313" key="1">
    <source>
        <dbReference type="EMBL" id="KAI3829417.1"/>
    </source>
</evidence>
<comment type="caution">
    <text evidence="1">The sequence shown here is derived from an EMBL/GenBank/DDBJ whole genome shotgun (WGS) entry which is preliminary data.</text>
</comment>
<organism evidence="1 2">
    <name type="scientific">Smallanthus sonchifolius</name>
    <dbReference type="NCBI Taxonomy" id="185202"/>
    <lineage>
        <taxon>Eukaryota</taxon>
        <taxon>Viridiplantae</taxon>
        <taxon>Streptophyta</taxon>
        <taxon>Embryophyta</taxon>
        <taxon>Tracheophyta</taxon>
        <taxon>Spermatophyta</taxon>
        <taxon>Magnoliopsida</taxon>
        <taxon>eudicotyledons</taxon>
        <taxon>Gunneridae</taxon>
        <taxon>Pentapetalae</taxon>
        <taxon>asterids</taxon>
        <taxon>campanulids</taxon>
        <taxon>Asterales</taxon>
        <taxon>Asteraceae</taxon>
        <taxon>Asteroideae</taxon>
        <taxon>Heliantheae alliance</taxon>
        <taxon>Millerieae</taxon>
        <taxon>Smallanthus</taxon>
    </lineage>
</organism>
<sequence length="142" mass="15653">MAGTDTWFWSYNLHGLYGSQCGTLSRLEKSCGMQCSQRRLLSPILKLTGSGRCSRINISLSLEVDPHPHPLSLNKSTSADVAVESTSAGHNAIANLDFQWQTFSHLKLENHDFLLGSVIDPVVSRVMFALINRGVQLILDIV</sequence>